<name>A0A9W9HN63_9EURO</name>
<dbReference type="EMBL" id="JAPQKN010000007">
    <property type="protein sequence ID" value="KAJ5153318.1"/>
    <property type="molecule type" value="Genomic_DNA"/>
</dbReference>
<organism evidence="2 3">
    <name type="scientific">Penicillium canariense</name>
    <dbReference type="NCBI Taxonomy" id="189055"/>
    <lineage>
        <taxon>Eukaryota</taxon>
        <taxon>Fungi</taxon>
        <taxon>Dikarya</taxon>
        <taxon>Ascomycota</taxon>
        <taxon>Pezizomycotina</taxon>
        <taxon>Eurotiomycetes</taxon>
        <taxon>Eurotiomycetidae</taxon>
        <taxon>Eurotiales</taxon>
        <taxon>Aspergillaceae</taxon>
        <taxon>Penicillium</taxon>
    </lineage>
</organism>
<dbReference type="Pfam" id="PF11951">
    <property type="entry name" value="Fungal_trans_2"/>
    <property type="match status" value="1"/>
</dbReference>
<dbReference type="Proteomes" id="UP001149163">
    <property type="component" value="Unassembled WGS sequence"/>
</dbReference>
<sequence length="364" mass="40267">MGDREKRQIVSKASPSLRSPAVQTRYTPVQEIHQPKAQSIKIIPINLYGFIDLLSDFYQEIQSSNQELPDETIELISQTLGYARSRLQGASDDDSIQSHLIALTNLSKVIGSAHPIALFGIATFAMFEVCCGSFGKWQRHLHGARSLLDLHCTNKAELDSLAGRIPGLANVLAYLVWFDVTGTLNRDDGALIFDDWHREILSQEFLDSVGCPSDTFDLFVYLAKGENDLNTIELSSRAMQQILNISNDNSTDLSLADVVYRGSAAIVAFARAGESSMSPTPPIHADVISSMVNKVCAAISTMPTTSRFYVHIATPAYLTGMHAGTGAQCDVLRGYWQNCRLCDFPRYPDGQKQCEQKWRDRGII</sequence>
<feature type="region of interest" description="Disordered" evidence="1">
    <location>
        <begin position="1"/>
        <end position="20"/>
    </location>
</feature>
<keyword evidence="3" id="KW-1185">Reference proteome</keyword>
<protein>
    <submittedName>
        <fullName evidence="2">Uncharacterized protein</fullName>
    </submittedName>
</protein>
<comment type="caution">
    <text evidence="2">The sequence shown here is derived from an EMBL/GenBank/DDBJ whole genome shotgun (WGS) entry which is preliminary data.</text>
</comment>
<reference evidence="2" key="1">
    <citation type="submission" date="2022-11" db="EMBL/GenBank/DDBJ databases">
        <authorList>
            <person name="Petersen C."/>
        </authorList>
    </citation>
    <scope>NUCLEOTIDE SEQUENCE</scope>
    <source>
        <strain evidence="2">IBT 26290</strain>
    </source>
</reference>
<evidence type="ECO:0000256" key="1">
    <source>
        <dbReference type="SAM" id="MobiDB-lite"/>
    </source>
</evidence>
<dbReference type="GeneID" id="81431096"/>
<evidence type="ECO:0000313" key="3">
    <source>
        <dbReference type="Proteomes" id="UP001149163"/>
    </source>
</evidence>
<proteinExistence type="predicted"/>
<gene>
    <name evidence="2" type="ORF">N7482_009796</name>
</gene>
<feature type="compositionally biased region" description="Polar residues" evidence="1">
    <location>
        <begin position="11"/>
        <end position="20"/>
    </location>
</feature>
<dbReference type="OrthoDB" id="4491390at2759"/>
<dbReference type="InterPro" id="IPR021858">
    <property type="entry name" value="Fun_TF"/>
</dbReference>
<dbReference type="AlphaFoldDB" id="A0A9W9HN63"/>
<reference evidence="2" key="2">
    <citation type="journal article" date="2023" name="IMA Fungus">
        <title>Comparative genomic study of the Penicillium genus elucidates a diverse pangenome and 15 lateral gene transfer events.</title>
        <authorList>
            <person name="Petersen C."/>
            <person name="Sorensen T."/>
            <person name="Nielsen M.R."/>
            <person name="Sondergaard T.E."/>
            <person name="Sorensen J.L."/>
            <person name="Fitzpatrick D.A."/>
            <person name="Frisvad J.C."/>
            <person name="Nielsen K.L."/>
        </authorList>
    </citation>
    <scope>NUCLEOTIDE SEQUENCE</scope>
    <source>
        <strain evidence="2">IBT 26290</strain>
    </source>
</reference>
<evidence type="ECO:0000313" key="2">
    <source>
        <dbReference type="EMBL" id="KAJ5153318.1"/>
    </source>
</evidence>
<dbReference type="RefSeq" id="XP_056539626.1">
    <property type="nucleotide sequence ID" value="XM_056691920.1"/>
</dbReference>
<accession>A0A9W9HN63</accession>